<organism evidence="2 3">
    <name type="scientific">Mytilus coruscus</name>
    <name type="common">Sea mussel</name>
    <dbReference type="NCBI Taxonomy" id="42192"/>
    <lineage>
        <taxon>Eukaryota</taxon>
        <taxon>Metazoa</taxon>
        <taxon>Spiralia</taxon>
        <taxon>Lophotrochozoa</taxon>
        <taxon>Mollusca</taxon>
        <taxon>Bivalvia</taxon>
        <taxon>Autobranchia</taxon>
        <taxon>Pteriomorphia</taxon>
        <taxon>Mytilida</taxon>
        <taxon>Mytiloidea</taxon>
        <taxon>Mytilidae</taxon>
        <taxon>Mytilinae</taxon>
        <taxon>Mytilus</taxon>
    </lineage>
</organism>
<sequence length="380" mass="43728">MAEYSSEEEIKRSWKQEKDKPVEKSWQQEKKGRGRGRGGLLRHAEESKPMKLLQVQQPVVQQPVVVTFPEPGQFDDVEGEEQKPVAVRRKTHSVKGVLVQRDTPCPVKGCGKVDRKLRKHIAKVHLSPLFDFTPGERRTDEFHLKQRDVARQLAKWIVGPNRTLSQLRGFIQKSVRLPSLCEFSKEAYPSLRRMCDMARWSNQPRFYLHPVNSAALITYWRVGASLLPFLTGNQCTQLRTLEVEPVTMVVPCIPAGSEEVDEEEEGLVLNVMVETPEDSNNNLEKETVPVLPVVDAGAVTELPTVRQFVIKNCLTHRKVGVVVSSLKELELATRRHFRYNPVYIYWETVEVRENSFLMSLPHFTEFWVCDRDDWVTAYPQ</sequence>
<dbReference type="AlphaFoldDB" id="A0A6J8EHV7"/>
<proteinExistence type="predicted"/>
<dbReference type="EMBL" id="CACVKT020009040">
    <property type="protein sequence ID" value="CAC5419543.1"/>
    <property type="molecule type" value="Genomic_DNA"/>
</dbReference>
<dbReference type="SUPFAM" id="SSF54277">
    <property type="entry name" value="CAD &amp; PB1 domains"/>
    <property type="match status" value="1"/>
</dbReference>
<name>A0A6J8EHV7_MYTCO</name>
<dbReference type="OrthoDB" id="6123545at2759"/>
<dbReference type="Gene3D" id="3.10.20.10">
    <property type="match status" value="1"/>
</dbReference>
<dbReference type="Proteomes" id="UP000507470">
    <property type="component" value="Unassembled WGS sequence"/>
</dbReference>
<evidence type="ECO:0000256" key="1">
    <source>
        <dbReference type="SAM" id="MobiDB-lite"/>
    </source>
</evidence>
<evidence type="ECO:0000313" key="3">
    <source>
        <dbReference type="Proteomes" id="UP000507470"/>
    </source>
</evidence>
<accession>A0A6J8EHV7</accession>
<feature type="region of interest" description="Disordered" evidence="1">
    <location>
        <begin position="1"/>
        <end position="46"/>
    </location>
</feature>
<reference evidence="2 3" key="1">
    <citation type="submission" date="2020-06" db="EMBL/GenBank/DDBJ databases">
        <authorList>
            <person name="Li R."/>
            <person name="Bekaert M."/>
        </authorList>
    </citation>
    <scope>NUCLEOTIDE SEQUENCE [LARGE SCALE GENOMIC DNA]</scope>
    <source>
        <strain evidence="3">wild</strain>
    </source>
</reference>
<protein>
    <submittedName>
        <fullName evidence="2">Uncharacterized protein</fullName>
    </submittedName>
</protein>
<keyword evidence="3" id="KW-1185">Reference proteome</keyword>
<evidence type="ECO:0000313" key="2">
    <source>
        <dbReference type="EMBL" id="CAC5419543.1"/>
    </source>
</evidence>
<gene>
    <name evidence="2" type="ORF">MCOR_51868</name>
</gene>
<feature type="compositionally biased region" description="Basic and acidic residues" evidence="1">
    <location>
        <begin position="8"/>
        <end position="31"/>
    </location>
</feature>